<keyword evidence="4" id="KW-0863">Zinc-finger</keyword>
<evidence type="ECO:0000313" key="15">
    <source>
        <dbReference type="Proteomes" id="UP000734854"/>
    </source>
</evidence>
<keyword evidence="7 11" id="KW-0342">GTP-binding</keyword>
<gene>
    <name evidence="14" type="ORF">ZIOFF_031452</name>
</gene>
<reference evidence="14 15" key="1">
    <citation type="submission" date="2020-08" db="EMBL/GenBank/DDBJ databases">
        <title>Plant Genome Project.</title>
        <authorList>
            <person name="Zhang R.-G."/>
        </authorList>
    </citation>
    <scope>NUCLEOTIDE SEQUENCE [LARGE SCALE GENOMIC DNA]</scope>
    <source>
        <tissue evidence="14">Rhizome</tissue>
    </source>
</reference>
<dbReference type="GO" id="GO:0005525">
    <property type="term" value="F:GTP binding"/>
    <property type="evidence" value="ECO:0007669"/>
    <property type="project" value="UniProtKB-KW"/>
</dbReference>
<dbReference type="AlphaFoldDB" id="A0A8J5L569"/>
<evidence type="ECO:0000256" key="6">
    <source>
        <dbReference type="ARBA" id="ARBA00022837"/>
    </source>
</evidence>
<keyword evidence="12" id="KW-0460">Magnesium</keyword>
<comment type="similarity">
    <text evidence="10">Belongs to the G-alpha family. XLG subfamily.</text>
</comment>
<dbReference type="Gene3D" id="1.10.400.10">
    <property type="entry name" value="GI Alpha 1, domain 2-like"/>
    <property type="match status" value="1"/>
</dbReference>
<dbReference type="FunFam" id="3.40.50.300:FF:000720">
    <property type="entry name" value="Guanine nucleotide-binding protein G(k) subunit alpha"/>
    <property type="match status" value="1"/>
</dbReference>
<keyword evidence="9" id="KW-0539">Nucleus</keyword>
<feature type="compositionally biased region" description="Low complexity" evidence="13">
    <location>
        <begin position="114"/>
        <end position="132"/>
    </location>
</feature>
<dbReference type="PANTHER" id="PTHR36486:SF4">
    <property type="entry name" value="PH DOMAIN-CONTAINING PROTEIN"/>
    <property type="match status" value="1"/>
</dbReference>
<dbReference type="GO" id="GO:0031683">
    <property type="term" value="F:G-protein beta/gamma-subunit complex binding"/>
    <property type="evidence" value="ECO:0007669"/>
    <property type="project" value="InterPro"/>
</dbReference>
<keyword evidence="5" id="KW-0862">Zinc</keyword>
<evidence type="ECO:0000256" key="3">
    <source>
        <dbReference type="ARBA" id="ARBA00022741"/>
    </source>
</evidence>
<evidence type="ECO:0000313" key="14">
    <source>
        <dbReference type="EMBL" id="KAG6506135.1"/>
    </source>
</evidence>
<organism evidence="14 15">
    <name type="scientific">Zingiber officinale</name>
    <name type="common">Ginger</name>
    <name type="synonym">Amomum zingiber</name>
    <dbReference type="NCBI Taxonomy" id="94328"/>
    <lineage>
        <taxon>Eukaryota</taxon>
        <taxon>Viridiplantae</taxon>
        <taxon>Streptophyta</taxon>
        <taxon>Embryophyta</taxon>
        <taxon>Tracheophyta</taxon>
        <taxon>Spermatophyta</taxon>
        <taxon>Magnoliopsida</taxon>
        <taxon>Liliopsida</taxon>
        <taxon>Zingiberales</taxon>
        <taxon>Zingiberaceae</taxon>
        <taxon>Zingiber</taxon>
    </lineage>
</organism>
<evidence type="ECO:0008006" key="16">
    <source>
        <dbReference type="Google" id="ProtNLM"/>
    </source>
</evidence>
<keyword evidence="6" id="KW-0106">Calcium</keyword>
<dbReference type="InterPro" id="IPR001019">
    <property type="entry name" value="Gprotein_alpha_su"/>
</dbReference>
<feature type="binding site" evidence="12">
    <location>
        <position position="508"/>
    </location>
    <ligand>
        <name>Mg(2+)</name>
        <dbReference type="ChEBI" id="CHEBI:18420"/>
    </ligand>
</feature>
<evidence type="ECO:0000256" key="7">
    <source>
        <dbReference type="ARBA" id="ARBA00023134"/>
    </source>
</evidence>
<feature type="region of interest" description="Disordered" evidence="13">
    <location>
        <begin position="106"/>
        <end position="135"/>
    </location>
</feature>
<dbReference type="GO" id="GO:0007186">
    <property type="term" value="P:G protein-coupled receptor signaling pathway"/>
    <property type="evidence" value="ECO:0007669"/>
    <property type="project" value="InterPro"/>
</dbReference>
<comment type="subcellular location">
    <subcellularLocation>
        <location evidence="1">Nucleus</location>
    </subcellularLocation>
</comment>
<evidence type="ECO:0000256" key="9">
    <source>
        <dbReference type="ARBA" id="ARBA00023242"/>
    </source>
</evidence>
<dbReference type="EMBL" id="JACMSC010000009">
    <property type="protein sequence ID" value="KAG6506135.1"/>
    <property type="molecule type" value="Genomic_DNA"/>
</dbReference>
<dbReference type="Proteomes" id="UP000734854">
    <property type="component" value="Unassembled WGS sequence"/>
</dbReference>
<dbReference type="Pfam" id="PF00503">
    <property type="entry name" value="G-alpha"/>
    <property type="match status" value="1"/>
</dbReference>
<dbReference type="SUPFAM" id="SSF47895">
    <property type="entry name" value="Transducin (alpha subunit), insertion domain"/>
    <property type="match status" value="1"/>
</dbReference>
<keyword evidence="8" id="KW-0807">Transducer</keyword>
<evidence type="ECO:0000256" key="8">
    <source>
        <dbReference type="ARBA" id="ARBA00023224"/>
    </source>
</evidence>
<evidence type="ECO:0000256" key="10">
    <source>
        <dbReference type="ARBA" id="ARBA00060880"/>
    </source>
</evidence>
<dbReference type="GO" id="GO:0003924">
    <property type="term" value="F:GTPase activity"/>
    <property type="evidence" value="ECO:0007669"/>
    <property type="project" value="InterPro"/>
</dbReference>
<dbReference type="GO" id="GO:0005634">
    <property type="term" value="C:nucleus"/>
    <property type="evidence" value="ECO:0007669"/>
    <property type="project" value="UniProtKB-SubCell"/>
</dbReference>
<feature type="binding site" evidence="12">
    <location>
        <position position="678"/>
    </location>
    <ligand>
        <name>Mg(2+)</name>
        <dbReference type="ChEBI" id="CHEBI:18420"/>
    </ligand>
</feature>
<comment type="caution">
    <text evidence="14">The sequence shown here is derived from an EMBL/GenBank/DDBJ whole genome shotgun (WGS) entry which is preliminary data.</text>
</comment>
<name>A0A8J5L569_ZINOF</name>
<dbReference type="Gene3D" id="3.40.50.300">
    <property type="entry name" value="P-loop containing nucleotide triphosphate hydrolases"/>
    <property type="match status" value="1"/>
</dbReference>
<evidence type="ECO:0000256" key="2">
    <source>
        <dbReference type="ARBA" id="ARBA00022723"/>
    </source>
</evidence>
<dbReference type="SMART" id="SM00275">
    <property type="entry name" value="G_alpha"/>
    <property type="match status" value="1"/>
</dbReference>
<evidence type="ECO:0000256" key="1">
    <source>
        <dbReference type="ARBA" id="ARBA00004123"/>
    </source>
</evidence>
<keyword evidence="15" id="KW-1185">Reference proteome</keyword>
<evidence type="ECO:0000256" key="5">
    <source>
        <dbReference type="ARBA" id="ARBA00022833"/>
    </source>
</evidence>
<dbReference type="InterPro" id="IPR053057">
    <property type="entry name" value="XLG_GTP-binding"/>
</dbReference>
<dbReference type="PROSITE" id="PS51882">
    <property type="entry name" value="G_ALPHA"/>
    <property type="match status" value="1"/>
</dbReference>
<proteinExistence type="inferred from homology"/>
<dbReference type="SUPFAM" id="SSF52540">
    <property type="entry name" value="P-loop containing nucleoside triphosphate hydrolases"/>
    <property type="match status" value="1"/>
</dbReference>
<dbReference type="InterPro" id="IPR011025">
    <property type="entry name" value="GproteinA_insert"/>
</dbReference>
<accession>A0A8J5L569</accession>
<feature type="binding site" evidence="11">
    <location>
        <begin position="717"/>
        <end position="732"/>
    </location>
    <ligand>
        <name>GTP</name>
        <dbReference type="ChEBI" id="CHEBI:37565"/>
    </ligand>
</feature>
<dbReference type="GO" id="GO:0008270">
    <property type="term" value="F:zinc ion binding"/>
    <property type="evidence" value="ECO:0007669"/>
    <property type="project" value="UniProtKB-KW"/>
</dbReference>
<keyword evidence="3 11" id="KW-0547">Nucleotide-binding</keyword>
<dbReference type="InterPro" id="IPR027417">
    <property type="entry name" value="P-loop_NTPase"/>
</dbReference>
<protein>
    <recommendedName>
        <fullName evidence="16">Extra-large guanine nucleotide-binding protein 1</fullName>
    </recommendedName>
</protein>
<dbReference type="PANTHER" id="PTHR36486">
    <property type="entry name" value="OS01G0977800 PROTEIN"/>
    <property type="match status" value="1"/>
</dbReference>
<keyword evidence="2 12" id="KW-0479">Metal-binding</keyword>
<evidence type="ECO:0000256" key="12">
    <source>
        <dbReference type="PIRSR" id="PIRSR601019-2"/>
    </source>
</evidence>
<sequence>MACRLIKVAPPAVDPVDHVDYSFAVEYQGPPVPYDLPRAFPIDVDRIPLAFVAPPSAALPDLPVVHPLPSPSSYPPMKPHQQLPLPTEPAMPAAPSISVIENRASMEGPDADASVEPGSSGVLGSSSLVDPSTELSEVVDSSGAIGFSDEFCDGFASADDMAPNRLSTESTISMEFGFQSSASGDEHDEAVAVQAKKALLATFQESGESSCSMSPAIVDSPQERSEEMEVKIKKGACYKCLKGSRFTEKESCLVCDAKYCSGCVLRAMGSMPEGRKCISCIGSPILESNRERLGKSSRVLKKLLSSREVQQLMKIEKSCEENQLKPEDICVNGKKLSMDEMVLLQSCPVPPPKLKPGFYWYDKVSGYWGKEGHKPDNIISPHLNVGSALMRNASNGNTGVLINGREITKVELKMLKWAGVHCAGNPHFWLNADGTYLEEGQKTVKGMLWKKTRMKLLCPVLSLPFPSKVANGSGEETNNLLNQSIPDHFDTRALQKFLLVGHHGSGSSTIFKQAKFLYKSVPFSEEERQDIKLLIQTNIYNYLGLLLEGREHFEEEILAERIDKQQSDCSGDIALGKKRNMTEYSINARLKAFSDWLLKVMASGNLDAIFPASTREYAPLVEELWNDSAIQATYRRINELQSLPSNASYFLERVVDMSRIEYEPSDIDILYADGISSSNGLMHTNFQFPPSAYSGRSIDDDDMQETLLRSVPFTVADTSNNHVAVTNITMYQLIRINTKGLGDNCKWFDMFEDVRIVIFPVAITDYDEYYEDTNGMVKNRMMESKRLFECIASHPSFEDTYFLLILSKFDLLEQKIDIAPLTLCEWFDDYNPINSRYPSKKTSQGAQIGATKAQQAFHYVATKFKRLFYSITRRKLYVTLTNSLDSNSVDAALQYAKEIVKWEDESMVYCILESIYSTELSSHSH</sequence>
<evidence type="ECO:0000256" key="4">
    <source>
        <dbReference type="ARBA" id="ARBA00022771"/>
    </source>
</evidence>
<dbReference type="FunFam" id="1.10.400.10:FF:000005">
    <property type="entry name" value="Extra-large guanine nucleotide-binding protein 3"/>
    <property type="match status" value="1"/>
</dbReference>
<evidence type="ECO:0000256" key="13">
    <source>
        <dbReference type="SAM" id="MobiDB-lite"/>
    </source>
</evidence>
<evidence type="ECO:0000256" key="11">
    <source>
        <dbReference type="PIRSR" id="PIRSR601019-1"/>
    </source>
</evidence>
<feature type="region of interest" description="Disordered" evidence="13">
    <location>
        <begin position="73"/>
        <end position="92"/>
    </location>
</feature>